<comment type="caution">
    <text evidence="1">The sequence shown here is derived from an EMBL/GenBank/DDBJ whole genome shotgun (WGS) entry which is preliminary data.</text>
</comment>
<evidence type="ECO:0000313" key="2">
    <source>
        <dbReference type="Proteomes" id="UP000032247"/>
    </source>
</evidence>
<evidence type="ECO:0000313" key="1">
    <source>
        <dbReference type="EMBL" id="KIU13214.1"/>
    </source>
</evidence>
<reference evidence="1 2" key="1">
    <citation type="submission" date="2014-12" db="EMBL/GenBank/DDBJ databases">
        <title>Comparative genome analysis of Bacillus coagulans HM-08, Clostridium butyricum HM-68, Bacillus subtilis HM-66 and Bacillus licheniformis BL-09.</title>
        <authorList>
            <person name="Zhang H."/>
        </authorList>
    </citation>
    <scope>NUCLEOTIDE SEQUENCE [LARGE SCALE GENOMIC DNA]</scope>
    <source>
        <strain evidence="1 2">HM-66</strain>
    </source>
</reference>
<organism evidence="1 2">
    <name type="scientific">Bacillus subtilis</name>
    <dbReference type="NCBI Taxonomy" id="1423"/>
    <lineage>
        <taxon>Bacteria</taxon>
        <taxon>Bacillati</taxon>
        <taxon>Bacillota</taxon>
        <taxon>Bacilli</taxon>
        <taxon>Bacillales</taxon>
        <taxon>Bacillaceae</taxon>
        <taxon>Bacillus</taxon>
    </lineage>
</organism>
<proteinExistence type="predicted"/>
<dbReference type="PATRIC" id="fig|1423.134.peg.988"/>
<gene>
    <name evidence="1" type="ORF">SC09_Contig17orf00401</name>
</gene>
<dbReference type="Proteomes" id="UP000032247">
    <property type="component" value="Unassembled WGS sequence"/>
</dbReference>
<dbReference type="RefSeq" id="WP_017696626.1">
    <property type="nucleotide sequence ID" value="NZ_VDOV01000001.1"/>
</dbReference>
<sequence>MYRLVMSEKFSFSEVAAMDLDTLLEANAALDIHIEQENKRNKKK</sequence>
<dbReference type="EMBL" id="JXBC01000001">
    <property type="protein sequence ID" value="KIU13214.1"/>
    <property type="molecule type" value="Genomic_DNA"/>
</dbReference>
<name>A0A0C3L2Z5_BACIU</name>
<dbReference type="AlphaFoldDB" id="A0A0C3L2Z5"/>
<accession>A0A0C3L2Z5</accession>
<protein>
    <submittedName>
        <fullName evidence="1">Uncharacterized protein</fullName>
    </submittedName>
</protein>